<keyword evidence="2" id="KW-1185">Reference proteome</keyword>
<reference evidence="1 2" key="1">
    <citation type="submission" date="2019-08" db="EMBL/GenBank/DDBJ databases">
        <title>Genome sequencing of Paenibacillus faecis DSM 23593(T).</title>
        <authorList>
            <person name="Kook J.-K."/>
            <person name="Park S.-N."/>
            <person name="Lim Y.K."/>
        </authorList>
    </citation>
    <scope>NUCLEOTIDE SEQUENCE [LARGE SCALE GENOMIC DNA]</scope>
    <source>
        <strain evidence="1 2">DSM 23593</strain>
    </source>
</reference>
<evidence type="ECO:0000313" key="2">
    <source>
        <dbReference type="Proteomes" id="UP000325218"/>
    </source>
</evidence>
<dbReference type="EMBL" id="VSDO01000001">
    <property type="protein sequence ID" value="TYA14916.1"/>
    <property type="molecule type" value="Genomic_DNA"/>
</dbReference>
<dbReference type="Proteomes" id="UP000325218">
    <property type="component" value="Unassembled WGS sequence"/>
</dbReference>
<name>A0A5D0CY81_9BACL</name>
<dbReference type="OrthoDB" id="2339544at2"/>
<evidence type="ECO:0000313" key="1">
    <source>
        <dbReference type="EMBL" id="TYA14916.1"/>
    </source>
</evidence>
<dbReference type="RefSeq" id="WP_148450509.1">
    <property type="nucleotide sequence ID" value="NZ_VSDO01000001.1"/>
</dbReference>
<dbReference type="InterPro" id="IPR032710">
    <property type="entry name" value="NTF2-like_dom_sf"/>
</dbReference>
<gene>
    <name evidence="1" type="ORF">FRY98_04415</name>
</gene>
<protein>
    <submittedName>
        <fullName evidence="1">Nuclear transport factor 2 family protein</fullName>
    </submittedName>
</protein>
<organism evidence="1 2">
    <name type="scientific">Paenibacillus faecis</name>
    <dbReference type="NCBI Taxonomy" id="862114"/>
    <lineage>
        <taxon>Bacteria</taxon>
        <taxon>Bacillati</taxon>
        <taxon>Bacillota</taxon>
        <taxon>Bacilli</taxon>
        <taxon>Bacillales</taxon>
        <taxon>Paenibacillaceae</taxon>
        <taxon>Paenibacillus</taxon>
    </lineage>
</organism>
<accession>A0A5D0CY81</accession>
<dbReference type="Gene3D" id="3.10.450.50">
    <property type="match status" value="1"/>
</dbReference>
<sequence>MNKSEAILFLEGMYRDIVGNLNTDKIPDYFAGNYMQTTDGVSSDLHAFGDHIAELKRITRQIRVSPFHDILFDEEEQTAVVRYEVDVTKNNGARGQVELIALFQWSGDKIVRCHELSRPISPGEEFKDIASVS</sequence>
<comment type="caution">
    <text evidence="1">The sequence shown here is derived from an EMBL/GenBank/DDBJ whole genome shotgun (WGS) entry which is preliminary data.</text>
</comment>
<dbReference type="AlphaFoldDB" id="A0A5D0CY81"/>
<proteinExistence type="predicted"/>
<dbReference type="SUPFAM" id="SSF54427">
    <property type="entry name" value="NTF2-like"/>
    <property type="match status" value="1"/>
</dbReference>